<dbReference type="AlphaFoldDB" id="U4L2R5"/>
<accession>U4L2R5</accession>
<dbReference type="eggNOG" id="ENOG502SVF2">
    <property type="taxonomic scope" value="Eukaryota"/>
</dbReference>
<dbReference type="OrthoDB" id="1577640at2759"/>
<dbReference type="EMBL" id="HF935199">
    <property type="protein sequence ID" value="CCX04360.1"/>
    <property type="molecule type" value="Genomic_DNA"/>
</dbReference>
<dbReference type="InterPro" id="IPR054471">
    <property type="entry name" value="GPIID_WHD"/>
</dbReference>
<keyword evidence="3" id="KW-1185">Reference proteome</keyword>
<evidence type="ECO:0000259" key="1">
    <source>
        <dbReference type="Pfam" id="PF22939"/>
    </source>
</evidence>
<dbReference type="Proteomes" id="UP000018144">
    <property type="component" value="Unassembled WGS sequence"/>
</dbReference>
<dbReference type="STRING" id="1076935.U4L2R5"/>
<proteinExistence type="predicted"/>
<evidence type="ECO:0000313" key="2">
    <source>
        <dbReference type="EMBL" id="CCX04360.1"/>
    </source>
</evidence>
<name>U4L2R5_PYROM</name>
<dbReference type="Pfam" id="PF22939">
    <property type="entry name" value="WHD_GPIID"/>
    <property type="match status" value="1"/>
</dbReference>
<evidence type="ECO:0000313" key="3">
    <source>
        <dbReference type="Proteomes" id="UP000018144"/>
    </source>
</evidence>
<feature type="domain" description="GPI inositol-deacylase winged helix" evidence="1">
    <location>
        <begin position="34"/>
        <end position="109"/>
    </location>
</feature>
<organism evidence="2 3">
    <name type="scientific">Pyronema omphalodes (strain CBS 100304)</name>
    <name type="common">Pyronema confluens</name>
    <dbReference type="NCBI Taxonomy" id="1076935"/>
    <lineage>
        <taxon>Eukaryota</taxon>
        <taxon>Fungi</taxon>
        <taxon>Dikarya</taxon>
        <taxon>Ascomycota</taxon>
        <taxon>Pezizomycotina</taxon>
        <taxon>Pezizomycetes</taxon>
        <taxon>Pezizales</taxon>
        <taxon>Pyronemataceae</taxon>
        <taxon>Pyronema</taxon>
    </lineage>
</organism>
<sequence length="235" mass="27711">MRSRWEALKTVPTKLDDAFLDTIRRIESHPLSIKEQGMNTLSWVFLAERQLKIEELRCALSVKPGDTHVDEEEFPTCKSLLDCYFSLVFVDDSTSSVRLVHKSLQDFFERQHTMLLRGGQQYIARTCLTYMGFDHDLGTKYHLHSYVNKYWGHHHFRNRPDCTGLEKGQIFSSLRKFDASLDEAREMPPWLADCSFKRRKGLKSSDVFWINRPYSVHARKWRCKSRSHILSSWFS</sequence>
<dbReference type="PANTHER" id="PTHR10039">
    <property type="entry name" value="AMELOGENIN"/>
    <property type="match status" value="1"/>
</dbReference>
<reference evidence="2 3" key="1">
    <citation type="journal article" date="2013" name="PLoS Genet.">
        <title>The genome and development-dependent transcriptomes of Pyronema confluens: a window into fungal evolution.</title>
        <authorList>
            <person name="Traeger S."/>
            <person name="Altegoer F."/>
            <person name="Freitag M."/>
            <person name="Gabaldon T."/>
            <person name="Kempken F."/>
            <person name="Kumar A."/>
            <person name="Marcet-Houben M."/>
            <person name="Poggeler S."/>
            <person name="Stajich J.E."/>
            <person name="Nowrousian M."/>
        </authorList>
    </citation>
    <scope>NUCLEOTIDE SEQUENCE [LARGE SCALE GENOMIC DNA]</scope>
    <source>
        <strain evidence="3">CBS 100304</strain>
        <tissue evidence="2">Vegetative mycelium</tissue>
    </source>
</reference>
<protein>
    <recommendedName>
        <fullName evidence="1">GPI inositol-deacylase winged helix domain-containing protein</fullName>
    </recommendedName>
</protein>
<gene>
    <name evidence="2" type="ORF">PCON_01908</name>
</gene>